<feature type="domain" description="Dihydroorotate dehydrogenase catalytic" evidence="15">
    <location>
        <begin position="49"/>
        <end position="338"/>
    </location>
</feature>
<evidence type="ECO:0000256" key="2">
    <source>
        <dbReference type="ARBA" id="ARBA00003125"/>
    </source>
</evidence>
<dbReference type="Gene3D" id="3.20.20.70">
    <property type="entry name" value="Aldolase class I"/>
    <property type="match status" value="1"/>
</dbReference>
<keyword evidence="9" id="KW-0288">FMN</keyword>
<keyword evidence="10" id="KW-0665">Pyrimidine biosynthesis</keyword>
<dbReference type="GO" id="GO:0044205">
    <property type="term" value="P:'de novo' UMP biosynthetic process"/>
    <property type="evidence" value="ECO:0007669"/>
    <property type="project" value="UniProtKB-UniPathway"/>
</dbReference>
<reference evidence="16 17" key="1">
    <citation type="submission" date="2019-07" db="EMBL/GenBank/DDBJ databases">
        <title>Whole genome shotgun sequence of Acetobacter nitrogenifigens NBRC 105050.</title>
        <authorList>
            <person name="Hosoyama A."/>
            <person name="Uohara A."/>
            <person name="Ohji S."/>
            <person name="Ichikawa N."/>
        </authorList>
    </citation>
    <scope>NUCLEOTIDE SEQUENCE [LARGE SCALE GENOMIC DNA]</scope>
    <source>
        <strain evidence="16 17">NBRC 105050</strain>
    </source>
</reference>
<dbReference type="OrthoDB" id="9802377at2"/>
<dbReference type="GO" id="GO:0106430">
    <property type="term" value="F:dihydroorotate dehydrogenase (quinone) activity"/>
    <property type="evidence" value="ECO:0007669"/>
    <property type="project" value="UniProtKB-EC"/>
</dbReference>
<evidence type="ECO:0000256" key="11">
    <source>
        <dbReference type="ARBA" id="ARBA00023002"/>
    </source>
</evidence>
<dbReference type="SUPFAM" id="SSF51395">
    <property type="entry name" value="FMN-linked oxidoreductases"/>
    <property type="match status" value="1"/>
</dbReference>
<dbReference type="UniPathway" id="UPA00070">
    <property type="reaction ID" value="UER00946"/>
</dbReference>
<dbReference type="NCBIfam" id="TIGR01036">
    <property type="entry name" value="pyrD_sub2"/>
    <property type="match status" value="1"/>
</dbReference>
<comment type="subcellular location">
    <subcellularLocation>
        <location evidence="3">Membrane</location>
    </subcellularLocation>
</comment>
<dbReference type="AlphaFoldDB" id="A0A511XC51"/>
<comment type="function">
    <text evidence="2">Catalyzes the conversion of dihydroorotate to orotate with quinone as electron acceptor.</text>
</comment>
<comment type="caution">
    <text evidence="16">The sequence shown here is derived from an EMBL/GenBank/DDBJ whole genome shotgun (WGS) entry which is preliminary data.</text>
</comment>
<dbReference type="RefSeq" id="WP_026398105.1">
    <property type="nucleotide sequence ID" value="NZ_AUBI01000009.1"/>
</dbReference>
<evidence type="ECO:0000256" key="13">
    <source>
        <dbReference type="ARBA" id="ARBA00048639"/>
    </source>
</evidence>
<keyword evidence="12" id="KW-0472">Membrane</keyword>
<dbReference type="PANTHER" id="PTHR48109:SF4">
    <property type="entry name" value="DIHYDROOROTATE DEHYDROGENASE (QUINONE), MITOCHONDRIAL"/>
    <property type="match status" value="1"/>
</dbReference>
<dbReference type="NCBIfam" id="NF003652">
    <property type="entry name" value="PRK05286.2-5"/>
    <property type="match status" value="1"/>
</dbReference>
<evidence type="ECO:0000256" key="7">
    <source>
        <dbReference type="ARBA" id="ARBA00018366"/>
    </source>
</evidence>
<comment type="cofactor">
    <cofactor evidence="1">
        <name>FMN</name>
        <dbReference type="ChEBI" id="CHEBI:58210"/>
    </cofactor>
</comment>
<evidence type="ECO:0000256" key="4">
    <source>
        <dbReference type="ARBA" id="ARBA00005161"/>
    </source>
</evidence>
<evidence type="ECO:0000256" key="12">
    <source>
        <dbReference type="ARBA" id="ARBA00023136"/>
    </source>
</evidence>
<dbReference type="InterPro" id="IPR005720">
    <property type="entry name" value="Dihydroorotate_DH_cat"/>
</dbReference>
<evidence type="ECO:0000256" key="3">
    <source>
        <dbReference type="ARBA" id="ARBA00004370"/>
    </source>
</evidence>
<keyword evidence="11" id="KW-0560">Oxidoreductase</keyword>
<keyword evidence="8" id="KW-0285">Flavoprotein</keyword>
<evidence type="ECO:0000256" key="8">
    <source>
        <dbReference type="ARBA" id="ARBA00022630"/>
    </source>
</evidence>
<dbReference type="GO" id="GO:0005737">
    <property type="term" value="C:cytoplasm"/>
    <property type="evidence" value="ECO:0007669"/>
    <property type="project" value="InterPro"/>
</dbReference>
<dbReference type="NCBIfam" id="NF003645">
    <property type="entry name" value="PRK05286.1-2"/>
    <property type="match status" value="1"/>
</dbReference>
<protein>
    <recommendedName>
        <fullName evidence="7 14">Dihydroorotate dehydrogenase (quinone)</fullName>
        <ecNumber evidence="6 14">1.3.5.2</ecNumber>
    </recommendedName>
</protein>
<keyword evidence="17" id="KW-1185">Reference proteome</keyword>
<dbReference type="InterPro" id="IPR050074">
    <property type="entry name" value="DHO_dehydrogenase"/>
</dbReference>
<evidence type="ECO:0000256" key="9">
    <source>
        <dbReference type="ARBA" id="ARBA00022643"/>
    </source>
</evidence>
<sequence>MKDLSDRLLAPALPLLRRLDPERAHGLAIDALLLGAGVPPSRPKDDPALATRAFGMRFSNPIGIAAGFDKDARVVRPLAQLGFGFVEAGTVTPRPQQGNPRPRLFRLTEDRAVINRMGFNNQGIDRFTVRLARLYRDRGTRPGAPVGANLGINKIGAAPELDYPELIARVKPYVDYIVLNLSSPNTPGLRALQDSERLAELLAAINARHATRPPLLIKLAPDLADEQLAPVIEAAAQGGANGLIISNTTLARPATLRSPHAGETGGLSGRPLKARATEMLREAARLANGRLGLVGCGGIETGADIVERVRAGADLVQVYSAFAYEGPALLARLKRETLTILRELGVESLSDLKGADLKNNGGESR</sequence>
<organism evidence="16 17">
    <name type="scientific">Acetobacter nitrogenifigens DSM 23921 = NBRC 105050</name>
    <dbReference type="NCBI Taxonomy" id="1120919"/>
    <lineage>
        <taxon>Bacteria</taxon>
        <taxon>Pseudomonadati</taxon>
        <taxon>Pseudomonadota</taxon>
        <taxon>Alphaproteobacteria</taxon>
        <taxon>Acetobacterales</taxon>
        <taxon>Acetobacteraceae</taxon>
        <taxon>Acetobacter</taxon>
    </lineage>
</organism>
<evidence type="ECO:0000256" key="10">
    <source>
        <dbReference type="ARBA" id="ARBA00022975"/>
    </source>
</evidence>
<dbReference type="GO" id="GO:0016020">
    <property type="term" value="C:membrane"/>
    <property type="evidence" value="ECO:0007669"/>
    <property type="project" value="UniProtKB-SubCell"/>
</dbReference>
<comment type="similarity">
    <text evidence="5">Belongs to the dihydroorotate dehydrogenase family. Type 2 subfamily.</text>
</comment>
<evidence type="ECO:0000256" key="6">
    <source>
        <dbReference type="ARBA" id="ARBA00012791"/>
    </source>
</evidence>
<dbReference type="PANTHER" id="PTHR48109">
    <property type="entry name" value="DIHYDROOROTATE DEHYDROGENASE (QUINONE), MITOCHONDRIAL-RELATED"/>
    <property type="match status" value="1"/>
</dbReference>
<comment type="catalytic activity">
    <reaction evidence="13">
        <text>(S)-dihydroorotate + a quinone = orotate + a quinol</text>
        <dbReference type="Rhea" id="RHEA:30187"/>
        <dbReference type="ChEBI" id="CHEBI:24646"/>
        <dbReference type="ChEBI" id="CHEBI:30839"/>
        <dbReference type="ChEBI" id="CHEBI:30864"/>
        <dbReference type="ChEBI" id="CHEBI:132124"/>
        <dbReference type="EC" id="1.3.5.2"/>
    </reaction>
</comment>
<accession>A0A511XC51</accession>
<name>A0A511XC51_9PROT</name>
<proteinExistence type="inferred from homology"/>
<dbReference type="EMBL" id="BJYF01000018">
    <property type="protein sequence ID" value="GEN60451.1"/>
    <property type="molecule type" value="Genomic_DNA"/>
</dbReference>
<evidence type="ECO:0000259" key="15">
    <source>
        <dbReference type="Pfam" id="PF01180"/>
    </source>
</evidence>
<dbReference type="InterPro" id="IPR013785">
    <property type="entry name" value="Aldolase_TIM"/>
</dbReference>
<dbReference type="InterPro" id="IPR005719">
    <property type="entry name" value="Dihydroorotate_DH_2"/>
</dbReference>
<dbReference type="Pfam" id="PF01180">
    <property type="entry name" value="DHO_dh"/>
    <property type="match status" value="1"/>
</dbReference>
<gene>
    <name evidence="16" type="primary">pyrD</name>
    <name evidence="16" type="ORF">ANI02nite_23350</name>
</gene>
<comment type="pathway">
    <text evidence="4">Pyrimidine metabolism; UMP biosynthesis via de novo pathway; orotate from (S)-dihydroorotate (quinone route): step 1/1.</text>
</comment>
<evidence type="ECO:0000256" key="5">
    <source>
        <dbReference type="ARBA" id="ARBA00005359"/>
    </source>
</evidence>
<dbReference type="CDD" id="cd04738">
    <property type="entry name" value="DHOD_2_like"/>
    <property type="match status" value="1"/>
</dbReference>
<dbReference type="Proteomes" id="UP000321635">
    <property type="component" value="Unassembled WGS sequence"/>
</dbReference>
<dbReference type="InterPro" id="IPR001295">
    <property type="entry name" value="Dihydroorotate_DH_CS"/>
</dbReference>
<dbReference type="STRING" id="1120919.GCA_000429165_02422"/>
<evidence type="ECO:0000313" key="17">
    <source>
        <dbReference type="Proteomes" id="UP000321635"/>
    </source>
</evidence>
<evidence type="ECO:0000256" key="14">
    <source>
        <dbReference type="NCBIfam" id="TIGR01036"/>
    </source>
</evidence>
<evidence type="ECO:0000256" key="1">
    <source>
        <dbReference type="ARBA" id="ARBA00001917"/>
    </source>
</evidence>
<dbReference type="PROSITE" id="PS00911">
    <property type="entry name" value="DHODEHASE_1"/>
    <property type="match status" value="1"/>
</dbReference>
<evidence type="ECO:0000313" key="16">
    <source>
        <dbReference type="EMBL" id="GEN60451.1"/>
    </source>
</evidence>
<dbReference type="EC" id="1.3.5.2" evidence="6 14"/>
<dbReference type="GO" id="GO:0006207">
    <property type="term" value="P:'de novo' pyrimidine nucleobase biosynthetic process"/>
    <property type="evidence" value="ECO:0007669"/>
    <property type="project" value="UniProtKB-UniRule"/>
</dbReference>